<dbReference type="GO" id="GO:0019005">
    <property type="term" value="C:SCF ubiquitin ligase complex"/>
    <property type="evidence" value="ECO:0007669"/>
    <property type="project" value="TreeGrafter"/>
</dbReference>
<proteinExistence type="predicted"/>
<name>A0A0C3DEZ7_9AGAM</name>
<dbReference type="PANTHER" id="PTHR13318:SF95">
    <property type="entry name" value="F-BOX PROTEIN YLR352W"/>
    <property type="match status" value="1"/>
</dbReference>
<dbReference type="InterPro" id="IPR032675">
    <property type="entry name" value="LRR_dom_sf"/>
</dbReference>
<evidence type="ECO:0000313" key="2">
    <source>
        <dbReference type="EMBL" id="KIM54954.1"/>
    </source>
</evidence>
<evidence type="ECO:0000256" key="1">
    <source>
        <dbReference type="SAM" id="Coils"/>
    </source>
</evidence>
<dbReference type="GO" id="GO:0031146">
    <property type="term" value="P:SCF-dependent proteasomal ubiquitin-dependent protein catabolic process"/>
    <property type="evidence" value="ECO:0007669"/>
    <property type="project" value="TreeGrafter"/>
</dbReference>
<evidence type="ECO:0000313" key="3">
    <source>
        <dbReference type="Proteomes" id="UP000053989"/>
    </source>
</evidence>
<dbReference type="HOGENOM" id="CLU_027432_0_0_1"/>
<gene>
    <name evidence="2" type="ORF">SCLCIDRAFT_30747</name>
</gene>
<reference evidence="2 3" key="1">
    <citation type="submission" date="2014-04" db="EMBL/GenBank/DDBJ databases">
        <authorList>
            <consortium name="DOE Joint Genome Institute"/>
            <person name="Kuo A."/>
            <person name="Kohler A."/>
            <person name="Nagy L.G."/>
            <person name="Floudas D."/>
            <person name="Copeland A."/>
            <person name="Barry K.W."/>
            <person name="Cichocki N."/>
            <person name="Veneault-Fourrey C."/>
            <person name="LaButti K."/>
            <person name="Lindquist E.A."/>
            <person name="Lipzen A."/>
            <person name="Lundell T."/>
            <person name="Morin E."/>
            <person name="Murat C."/>
            <person name="Sun H."/>
            <person name="Tunlid A."/>
            <person name="Henrissat B."/>
            <person name="Grigoriev I.V."/>
            <person name="Hibbett D.S."/>
            <person name="Martin F."/>
            <person name="Nordberg H.P."/>
            <person name="Cantor M.N."/>
            <person name="Hua S.X."/>
        </authorList>
    </citation>
    <scope>NUCLEOTIDE SEQUENCE [LARGE SCALE GENOMIC DNA]</scope>
    <source>
        <strain evidence="2 3">Foug A</strain>
    </source>
</reference>
<dbReference type="EMBL" id="KN822144">
    <property type="protein sequence ID" value="KIM54954.1"/>
    <property type="molecule type" value="Genomic_DNA"/>
</dbReference>
<reference evidence="3" key="2">
    <citation type="submission" date="2015-01" db="EMBL/GenBank/DDBJ databases">
        <title>Evolutionary Origins and Diversification of the Mycorrhizal Mutualists.</title>
        <authorList>
            <consortium name="DOE Joint Genome Institute"/>
            <consortium name="Mycorrhizal Genomics Consortium"/>
            <person name="Kohler A."/>
            <person name="Kuo A."/>
            <person name="Nagy L.G."/>
            <person name="Floudas D."/>
            <person name="Copeland A."/>
            <person name="Barry K.W."/>
            <person name="Cichocki N."/>
            <person name="Veneault-Fourrey C."/>
            <person name="LaButti K."/>
            <person name="Lindquist E.A."/>
            <person name="Lipzen A."/>
            <person name="Lundell T."/>
            <person name="Morin E."/>
            <person name="Murat C."/>
            <person name="Riley R."/>
            <person name="Ohm R."/>
            <person name="Sun H."/>
            <person name="Tunlid A."/>
            <person name="Henrissat B."/>
            <person name="Grigoriev I.V."/>
            <person name="Hibbett D.S."/>
            <person name="Martin F."/>
        </authorList>
    </citation>
    <scope>NUCLEOTIDE SEQUENCE [LARGE SCALE GENOMIC DNA]</scope>
    <source>
        <strain evidence="3">Foug A</strain>
    </source>
</reference>
<dbReference type="OrthoDB" id="3027018at2759"/>
<dbReference type="SUPFAM" id="SSF52047">
    <property type="entry name" value="RNI-like"/>
    <property type="match status" value="1"/>
</dbReference>
<sequence>MLLRNPHTIDREIEVLAAQLAILQRREDDFTRILKDMNRLLESVQAEKVALTSKMAELRRQKIPVNWLPSELLIQIFLICAGENAETSPLPYNPAPVLISHVCRAWRELALVTSQLWSFMSYRSTLFKPPPIEAFLDRSGRSELTFTFVSPLDEPVHDAPLLAASERNTTEGIIELLTPHFPRIRSITFECHFTTTISLVFRALCMRKFSKLQHLDLAVCSEDPGVNRPTLVPVDERLGADLTPTNSALADLRLEQVPLTRLPSYLLRTVKVLELSYSCRRRSAVRQSHFVPKMSRITQLLRNTPQLHELSMIGVTPVWDITSGTQANHQGVTSQETRVPTGAIELLELRRLAWQYIYPRDVYPFLSLLNAPQLERIDLLIAQPSSKRYDIPQLRGNHIGDQESFTQAEPLANVAAFHSLKELNVSCQNEDTPSSSLRQFLFPALEKLDIAFVGRHLRKEPGLPALSRLESIFRDPRLPHLTHLTLSHFDIPLGHGKAILAYIPSLVCLTLGGCTGVAAVLSALAESYGRVPSGQVRRATRACGVRICPRLEELVLWSCSDFQFETLYSVVYARSSLVDTSTPTPDAIGVDVASAVLGRQIRPLKKPRSVGASVSQHVDFGLYSGAISTLIPIQEALHPSSITCVHLEDCPPITEDQSLSLEELGAMVILK</sequence>
<dbReference type="PANTHER" id="PTHR13318">
    <property type="entry name" value="PARTNER OF PAIRED, ISOFORM B-RELATED"/>
    <property type="match status" value="1"/>
</dbReference>
<feature type="coiled-coil region" evidence="1">
    <location>
        <begin position="34"/>
        <end position="61"/>
    </location>
</feature>
<dbReference type="Proteomes" id="UP000053989">
    <property type="component" value="Unassembled WGS sequence"/>
</dbReference>
<organism evidence="2 3">
    <name type="scientific">Scleroderma citrinum Foug A</name>
    <dbReference type="NCBI Taxonomy" id="1036808"/>
    <lineage>
        <taxon>Eukaryota</taxon>
        <taxon>Fungi</taxon>
        <taxon>Dikarya</taxon>
        <taxon>Basidiomycota</taxon>
        <taxon>Agaricomycotina</taxon>
        <taxon>Agaricomycetes</taxon>
        <taxon>Agaricomycetidae</taxon>
        <taxon>Boletales</taxon>
        <taxon>Sclerodermatineae</taxon>
        <taxon>Sclerodermataceae</taxon>
        <taxon>Scleroderma</taxon>
    </lineage>
</organism>
<keyword evidence="1" id="KW-0175">Coiled coil</keyword>
<dbReference type="AlphaFoldDB" id="A0A0C3DEZ7"/>
<protein>
    <submittedName>
        <fullName evidence="2">Uncharacterized protein</fullName>
    </submittedName>
</protein>
<dbReference type="Gene3D" id="3.80.10.10">
    <property type="entry name" value="Ribonuclease Inhibitor"/>
    <property type="match status" value="2"/>
</dbReference>
<accession>A0A0C3DEZ7</accession>
<dbReference type="InParanoid" id="A0A0C3DEZ7"/>
<dbReference type="STRING" id="1036808.A0A0C3DEZ7"/>
<keyword evidence="3" id="KW-1185">Reference proteome</keyword>